<keyword evidence="3 6" id="KW-0067">ATP-binding</keyword>
<name>A0A6A6TQ59_9PLEO</name>
<feature type="binding site" evidence="6">
    <location>
        <begin position="168"/>
        <end position="176"/>
    </location>
    <ligand>
        <name>ATP</name>
        <dbReference type="ChEBI" id="CHEBI:30616"/>
    </ligand>
</feature>
<dbReference type="PANTHER" id="PTHR23407">
    <property type="entry name" value="ATPASE INHIBITOR/5-FORMYLTETRAHYDROFOLATE CYCLO-LIGASE"/>
    <property type="match status" value="1"/>
</dbReference>
<feature type="binding site" evidence="6">
    <location>
        <position position="53"/>
    </location>
    <ligand>
        <name>substrate</name>
    </ligand>
</feature>
<dbReference type="AlphaFoldDB" id="A0A6A6TQ59"/>
<protein>
    <recommendedName>
        <fullName evidence="5">5-formyltetrahydrofolate cyclo-ligase</fullName>
        <ecNumber evidence="5">6.3.3.2</ecNumber>
    </recommendedName>
</protein>
<comment type="similarity">
    <text evidence="1">Belongs to the 5-formyltetrahydrofolate cyclo-ligase family.</text>
</comment>
<comment type="catalytic activity">
    <reaction evidence="4">
        <text>(6S)-5-formyl-5,6,7,8-tetrahydrofolate + ATP = (6R)-5,10-methenyltetrahydrofolate + ADP + phosphate</text>
        <dbReference type="Rhea" id="RHEA:10488"/>
        <dbReference type="ChEBI" id="CHEBI:30616"/>
        <dbReference type="ChEBI" id="CHEBI:43474"/>
        <dbReference type="ChEBI" id="CHEBI:57455"/>
        <dbReference type="ChEBI" id="CHEBI:57457"/>
        <dbReference type="ChEBI" id="CHEBI:456216"/>
        <dbReference type="EC" id="6.3.3.2"/>
    </reaction>
</comment>
<keyword evidence="7" id="KW-0436">Ligase</keyword>
<feature type="binding site" evidence="6">
    <location>
        <begin position="7"/>
        <end position="11"/>
    </location>
    <ligand>
        <name>ATP</name>
        <dbReference type="ChEBI" id="CHEBI:30616"/>
    </ligand>
</feature>
<accession>A0A6A6TQ59</accession>
<evidence type="ECO:0000256" key="2">
    <source>
        <dbReference type="ARBA" id="ARBA00022741"/>
    </source>
</evidence>
<dbReference type="Pfam" id="PF01812">
    <property type="entry name" value="5-FTHF_cyc-lig"/>
    <property type="match status" value="1"/>
</dbReference>
<feature type="binding site" evidence="6">
    <location>
        <position position="59"/>
    </location>
    <ligand>
        <name>substrate</name>
    </ligand>
</feature>
<dbReference type="Proteomes" id="UP000799324">
    <property type="component" value="Unassembled WGS sequence"/>
</dbReference>
<reference evidence="7" key="1">
    <citation type="journal article" date="2020" name="Stud. Mycol.">
        <title>101 Dothideomycetes genomes: a test case for predicting lifestyles and emergence of pathogens.</title>
        <authorList>
            <person name="Haridas S."/>
            <person name="Albert R."/>
            <person name="Binder M."/>
            <person name="Bloem J."/>
            <person name="Labutti K."/>
            <person name="Salamov A."/>
            <person name="Andreopoulos B."/>
            <person name="Baker S."/>
            <person name="Barry K."/>
            <person name="Bills G."/>
            <person name="Bluhm B."/>
            <person name="Cannon C."/>
            <person name="Castanera R."/>
            <person name="Culley D."/>
            <person name="Daum C."/>
            <person name="Ezra D."/>
            <person name="Gonzalez J."/>
            <person name="Henrissat B."/>
            <person name="Kuo A."/>
            <person name="Liang C."/>
            <person name="Lipzen A."/>
            <person name="Lutzoni F."/>
            <person name="Magnuson J."/>
            <person name="Mondo S."/>
            <person name="Nolan M."/>
            <person name="Ohm R."/>
            <person name="Pangilinan J."/>
            <person name="Park H.-J."/>
            <person name="Ramirez L."/>
            <person name="Alfaro M."/>
            <person name="Sun H."/>
            <person name="Tritt A."/>
            <person name="Yoshinaga Y."/>
            <person name="Zwiers L.-H."/>
            <person name="Turgeon B."/>
            <person name="Goodwin S."/>
            <person name="Spatafora J."/>
            <person name="Crous P."/>
            <person name="Grigoriev I."/>
        </authorList>
    </citation>
    <scope>NUCLEOTIDE SEQUENCE</scope>
    <source>
        <strain evidence="7">CBS 122681</strain>
    </source>
</reference>
<proteinExistence type="inferred from homology"/>
<dbReference type="EMBL" id="MU004291">
    <property type="protein sequence ID" value="KAF2661922.1"/>
    <property type="molecule type" value="Genomic_DNA"/>
</dbReference>
<dbReference type="EC" id="6.3.3.2" evidence="5"/>
<keyword evidence="2 6" id="KW-0547">Nucleotide-binding</keyword>
<dbReference type="SUPFAM" id="SSF100950">
    <property type="entry name" value="NagB/RpiA/CoA transferase-like"/>
    <property type="match status" value="1"/>
</dbReference>
<evidence type="ECO:0000256" key="6">
    <source>
        <dbReference type="PIRSR" id="PIRSR006806-1"/>
    </source>
</evidence>
<dbReference type="InterPro" id="IPR024185">
    <property type="entry name" value="FTHF_cligase-like_sf"/>
</dbReference>
<gene>
    <name evidence="7" type="ORF">K491DRAFT_700631</name>
</gene>
<sequence length="232" mass="25286">MPLAVLKKDLRKSIRTVLSRLPEATIASQTSAAVKTLLSMPEYKAAKRISVYLSMPSGEVSTIGIVHDALKQGKRVFVPYTYKLTAPKDGQPKSIMDMLELKSLDDYEKFQPDGWGIPTPSESSLSSRANVFGGIGITEGETSKHASEESGLDLIVMPGMAFDSNFGRLGHGKGFYDYFLQRCRDASQMPFCVGLSLTEQFLPPTQSVPLDATDYSLDALVLGNGDLRRAGK</sequence>
<dbReference type="GO" id="GO:0030272">
    <property type="term" value="F:5-formyltetrahydrofolate cyclo-ligase activity"/>
    <property type="evidence" value="ECO:0007669"/>
    <property type="project" value="UniProtKB-EC"/>
</dbReference>
<dbReference type="InterPro" id="IPR037171">
    <property type="entry name" value="NagB/RpiA_transferase-like"/>
</dbReference>
<organism evidence="7 8">
    <name type="scientific">Lophiostoma macrostomum CBS 122681</name>
    <dbReference type="NCBI Taxonomy" id="1314788"/>
    <lineage>
        <taxon>Eukaryota</taxon>
        <taxon>Fungi</taxon>
        <taxon>Dikarya</taxon>
        <taxon>Ascomycota</taxon>
        <taxon>Pezizomycotina</taxon>
        <taxon>Dothideomycetes</taxon>
        <taxon>Pleosporomycetidae</taxon>
        <taxon>Pleosporales</taxon>
        <taxon>Lophiostomataceae</taxon>
        <taxon>Lophiostoma</taxon>
    </lineage>
</organism>
<dbReference type="InterPro" id="IPR002698">
    <property type="entry name" value="FTHF_cligase"/>
</dbReference>
<dbReference type="GO" id="GO:0035999">
    <property type="term" value="P:tetrahydrofolate interconversion"/>
    <property type="evidence" value="ECO:0007669"/>
    <property type="project" value="TreeGrafter"/>
</dbReference>
<evidence type="ECO:0000256" key="5">
    <source>
        <dbReference type="ARBA" id="ARBA00038966"/>
    </source>
</evidence>
<evidence type="ECO:0000256" key="1">
    <source>
        <dbReference type="ARBA" id="ARBA00010638"/>
    </source>
</evidence>
<dbReference type="FunFam" id="3.40.50.10420:FF:000007">
    <property type="entry name" value="5-formyltetrahydrofolate cyclo-ligase"/>
    <property type="match status" value="1"/>
</dbReference>
<evidence type="ECO:0000313" key="7">
    <source>
        <dbReference type="EMBL" id="KAF2661922.1"/>
    </source>
</evidence>
<dbReference type="GO" id="GO:0005524">
    <property type="term" value="F:ATP binding"/>
    <property type="evidence" value="ECO:0007669"/>
    <property type="project" value="UniProtKB-KW"/>
</dbReference>
<dbReference type="PANTHER" id="PTHR23407:SF1">
    <property type="entry name" value="5-FORMYLTETRAHYDROFOLATE CYCLO-LIGASE"/>
    <property type="match status" value="1"/>
</dbReference>
<evidence type="ECO:0000256" key="4">
    <source>
        <dbReference type="ARBA" id="ARBA00036539"/>
    </source>
</evidence>
<dbReference type="Gene3D" id="3.40.50.10420">
    <property type="entry name" value="NagB/RpiA/CoA transferase-like"/>
    <property type="match status" value="1"/>
</dbReference>
<dbReference type="GO" id="GO:0005739">
    <property type="term" value="C:mitochondrion"/>
    <property type="evidence" value="ECO:0007669"/>
    <property type="project" value="TreeGrafter"/>
</dbReference>
<dbReference type="GO" id="GO:0009396">
    <property type="term" value="P:folic acid-containing compound biosynthetic process"/>
    <property type="evidence" value="ECO:0007669"/>
    <property type="project" value="TreeGrafter"/>
</dbReference>
<keyword evidence="8" id="KW-1185">Reference proteome</keyword>
<dbReference type="OrthoDB" id="2015992at2759"/>
<dbReference type="PIRSF" id="PIRSF006806">
    <property type="entry name" value="FTHF_cligase"/>
    <property type="match status" value="1"/>
</dbReference>
<evidence type="ECO:0000256" key="3">
    <source>
        <dbReference type="ARBA" id="ARBA00022840"/>
    </source>
</evidence>
<evidence type="ECO:0000313" key="8">
    <source>
        <dbReference type="Proteomes" id="UP000799324"/>
    </source>
</evidence>